<accession>A0ABY8U3T7</accession>
<dbReference type="Proteomes" id="UP001244341">
    <property type="component" value="Chromosome 7b"/>
</dbReference>
<name>A0ABY8U3T7_TETOB</name>
<evidence type="ECO:0000256" key="3">
    <source>
        <dbReference type="ARBA" id="ARBA00022833"/>
    </source>
</evidence>
<proteinExistence type="inferred from homology"/>
<evidence type="ECO:0000313" key="5">
    <source>
        <dbReference type="Proteomes" id="UP001244341"/>
    </source>
</evidence>
<sequence>MPTFLLYIKADLENIAKIDVPLGHSFCIDVKESAGSETRERVHVTAAETHDMSGSKGTANFVMKFAKDSRHECSINVMQLKGVTRAVTEDDEGKFVPVMAFECRGIEPTAFHPEEGFVVTSKGGKVFDDVDLSEDWSEWDEKINESIGIYSVEANSNQGYLVL</sequence>
<gene>
    <name evidence="4" type="ORF">OEZ85_012840</name>
</gene>
<dbReference type="PANTHER" id="PTHR12857:SF0">
    <property type="entry name" value="CXXC MOTIF CONTAINING ZINC BINDING PROTEIN"/>
    <property type="match status" value="1"/>
</dbReference>
<dbReference type="PANTHER" id="PTHR12857">
    <property type="entry name" value="CXXC MOTIF CONTAINING ZINC BINDING PROTEIN"/>
    <property type="match status" value="1"/>
</dbReference>
<organism evidence="4 5">
    <name type="scientific">Tetradesmus obliquus</name>
    <name type="common">Green alga</name>
    <name type="synonym">Acutodesmus obliquus</name>
    <dbReference type="NCBI Taxonomy" id="3088"/>
    <lineage>
        <taxon>Eukaryota</taxon>
        <taxon>Viridiplantae</taxon>
        <taxon>Chlorophyta</taxon>
        <taxon>core chlorophytes</taxon>
        <taxon>Chlorophyceae</taxon>
        <taxon>CS clade</taxon>
        <taxon>Sphaeropleales</taxon>
        <taxon>Scenedesmaceae</taxon>
        <taxon>Tetradesmus</taxon>
    </lineage>
</organism>
<evidence type="ECO:0000313" key="4">
    <source>
        <dbReference type="EMBL" id="WIA16121.1"/>
    </source>
</evidence>
<keyword evidence="3" id="KW-0862">Zinc</keyword>
<keyword evidence="2" id="KW-0479">Metal-binding</keyword>
<dbReference type="Pfam" id="PF05907">
    <property type="entry name" value="CXXC_Zn-b_euk"/>
    <property type="match status" value="1"/>
</dbReference>
<keyword evidence="5" id="KW-1185">Reference proteome</keyword>
<comment type="similarity">
    <text evidence="1">Belongs to the UPF0587 family.</text>
</comment>
<protein>
    <submittedName>
        <fullName evidence="4">Uncharacterized protein</fullName>
    </submittedName>
</protein>
<dbReference type="EMBL" id="CP126214">
    <property type="protein sequence ID" value="WIA16121.1"/>
    <property type="molecule type" value="Genomic_DNA"/>
</dbReference>
<dbReference type="SUPFAM" id="SSF141678">
    <property type="entry name" value="MAL13P1.257-like"/>
    <property type="match status" value="1"/>
</dbReference>
<dbReference type="InterPro" id="IPR008584">
    <property type="entry name" value="CXXC_Zn-binding_euk"/>
</dbReference>
<evidence type="ECO:0000256" key="1">
    <source>
        <dbReference type="ARBA" id="ARBA00007818"/>
    </source>
</evidence>
<reference evidence="4 5" key="1">
    <citation type="submission" date="2023-05" db="EMBL/GenBank/DDBJ databases">
        <title>A 100% complete, gapless, phased diploid assembly of the Scenedesmus obliquus UTEX 3031 genome.</title>
        <authorList>
            <person name="Biondi T.C."/>
            <person name="Hanschen E.R."/>
            <person name="Kwon T."/>
            <person name="Eng W."/>
            <person name="Kruse C.P.S."/>
            <person name="Koehler S.I."/>
            <person name="Kunde Y."/>
            <person name="Gleasner C.D."/>
            <person name="You Mak K.T."/>
            <person name="Polle J."/>
            <person name="Hovde B.T."/>
            <person name="Starkenburg S.R."/>
        </authorList>
    </citation>
    <scope>NUCLEOTIDE SEQUENCE [LARGE SCALE GENOMIC DNA]</scope>
    <source>
        <strain evidence="4 5">DOE0152z</strain>
    </source>
</reference>
<evidence type="ECO:0000256" key="2">
    <source>
        <dbReference type="ARBA" id="ARBA00022723"/>
    </source>
</evidence>